<dbReference type="Pfam" id="PF00881">
    <property type="entry name" value="Nitroreductase"/>
    <property type="match status" value="1"/>
</dbReference>
<accession>A0A1P8F6M8</accession>
<evidence type="ECO:0000259" key="2">
    <source>
        <dbReference type="Pfam" id="PF00881"/>
    </source>
</evidence>
<name>A0A1P8F6M8_9CHLR</name>
<dbReference type="InterPro" id="IPR000415">
    <property type="entry name" value="Nitroreductase-like"/>
</dbReference>
<dbReference type="InterPro" id="IPR020051">
    <property type="entry name" value="SagB-type_dehydrogenase"/>
</dbReference>
<dbReference type="NCBIfam" id="TIGR03605">
    <property type="entry name" value="antibiot_sagB"/>
    <property type="match status" value="1"/>
</dbReference>
<dbReference type="AlphaFoldDB" id="A0A1P8F6M8"/>
<dbReference type="KEGG" id="dfo:Dform_00735"/>
<keyword evidence="1" id="KW-0472">Membrane</keyword>
<protein>
    <submittedName>
        <fullName evidence="3">SagB-type dehydrogenase domain-containing protein</fullName>
    </submittedName>
</protein>
<dbReference type="SUPFAM" id="SSF55469">
    <property type="entry name" value="FMN-dependent nitroreductase-like"/>
    <property type="match status" value="1"/>
</dbReference>
<dbReference type="PANTHER" id="PTHR43745">
    <property type="entry name" value="NITROREDUCTASE MJ1384-RELATED"/>
    <property type="match status" value="1"/>
</dbReference>
<proteinExistence type="predicted"/>
<dbReference type="CDD" id="cd02142">
    <property type="entry name" value="McbC_SagB-like_oxidoreductase"/>
    <property type="match status" value="1"/>
</dbReference>
<keyword evidence="4" id="KW-1185">Reference proteome</keyword>
<dbReference type="InterPro" id="IPR052544">
    <property type="entry name" value="Bacteriocin_Proc_Enz"/>
</dbReference>
<dbReference type="InterPro" id="IPR029479">
    <property type="entry name" value="Nitroreductase"/>
</dbReference>
<feature type="transmembrane region" description="Helical" evidence="1">
    <location>
        <begin position="72"/>
        <end position="96"/>
    </location>
</feature>
<dbReference type="STRING" id="1839801.Dform_00735"/>
<dbReference type="Gene3D" id="3.40.109.10">
    <property type="entry name" value="NADH Oxidase"/>
    <property type="match status" value="1"/>
</dbReference>
<organism evidence="3 4">
    <name type="scientific">Dehalogenimonas formicexedens</name>
    <dbReference type="NCBI Taxonomy" id="1839801"/>
    <lineage>
        <taxon>Bacteria</taxon>
        <taxon>Bacillati</taxon>
        <taxon>Chloroflexota</taxon>
        <taxon>Dehalococcoidia</taxon>
        <taxon>Dehalococcoidales</taxon>
        <taxon>Dehalococcoidaceae</taxon>
        <taxon>Dehalogenimonas</taxon>
    </lineage>
</organism>
<feature type="domain" description="Nitroreductase" evidence="2">
    <location>
        <begin position="28"/>
        <end position="204"/>
    </location>
</feature>
<keyword evidence="1" id="KW-1133">Transmembrane helix</keyword>
<dbReference type="PANTHER" id="PTHR43745:SF2">
    <property type="entry name" value="NITROREDUCTASE MJ1384-RELATED"/>
    <property type="match status" value="1"/>
</dbReference>
<gene>
    <name evidence="3" type="ORF">Dform_00735</name>
</gene>
<dbReference type="Proteomes" id="UP000185934">
    <property type="component" value="Chromosome"/>
</dbReference>
<reference evidence="4" key="1">
    <citation type="submission" date="2016-11" db="EMBL/GenBank/DDBJ databases">
        <title>Dehalogenimonas formicexedens sp. nov., a chlorinated alkane respiring bacterium isolated from contaminated groundwater.</title>
        <authorList>
            <person name="Key T.A."/>
            <person name="Bowman K.S."/>
            <person name="Lee I."/>
            <person name="Chun J."/>
            <person name="Albuquerque L."/>
            <person name="da Costa M.S."/>
            <person name="Rainey F.A."/>
            <person name="Moe W.M."/>
        </authorList>
    </citation>
    <scope>NUCLEOTIDE SEQUENCE [LARGE SCALE GENOMIC DNA]</scope>
    <source>
        <strain evidence="4">NSZ-14</strain>
    </source>
</reference>
<sequence length="211" mass="22928">MTPMDSYTPEIRLPAPRTTGITSVEEAIAARRSVRVFSDQPLTLEVLSQLLWSLQGMTGKRFRTVPSAGATYPLQIIAAVGTFGITNLAAGCYLYLSEPHTLRAFKSGDLRTQLAKASLGQQAISTAPLNLVIAADYERTRSRYRNRTERYVHMEAGHAAQNLYLQAAALGLGTAAIGAFDDTGMKDILSVPGDFRHLYIIPVGVPAKTIF</sequence>
<evidence type="ECO:0000256" key="1">
    <source>
        <dbReference type="SAM" id="Phobius"/>
    </source>
</evidence>
<dbReference type="GO" id="GO:0016491">
    <property type="term" value="F:oxidoreductase activity"/>
    <property type="evidence" value="ECO:0007669"/>
    <property type="project" value="InterPro"/>
</dbReference>
<evidence type="ECO:0000313" key="4">
    <source>
        <dbReference type="Proteomes" id="UP000185934"/>
    </source>
</evidence>
<evidence type="ECO:0000313" key="3">
    <source>
        <dbReference type="EMBL" id="APV44090.1"/>
    </source>
</evidence>
<dbReference type="EMBL" id="CP018258">
    <property type="protein sequence ID" value="APV44090.1"/>
    <property type="molecule type" value="Genomic_DNA"/>
</dbReference>
<keyword evidence="1" id="KW-0812">Transmembrane</keyword>